<dbReference type="Proteomes" id="UP000189733">
    <property type="component" value="Unassembled WGS sequence"/>
</dbReference>
<reference evidence="1 2" key="1">
    <citation type="submission" date="2017-02" db="EMBL/GenBank/DDBJ databases">
        <authorList>
            <person name="Peterson S.W."/>
        </authorList>
    </citation>
    <scope>NUCLEOTIDE SEQUENCE [LARGE SCALE GENOMIC DNA]</scope>
    <source>
        <strain evidence="1 2">DSM 18034</strain>
    </source>
</reference>
<dbReference type="RefSeq" id="WP_078685601.1">
    <property type="nucleotide sequence ID" value="NZ_FUYA01000008.1"/>
</dbReference>
<evidence type="ECO:0000313" key="1">
    <source>
        <dbReference type="EMBL" id="SKA77241.1"/>
    </source>
</evidence>
<name>A0A1T4WKQ9_9BACT</name>
<dbReference type="AlphaFoldDB" id="A0A1T4WKQ9"/>
<dbReference type="InterPro" id="IPR059223">
    <property type="entry name" value="DVU0772-like"/>
</dbReference>
<keyword evidence="2" id="KW-1185">Reference proteome</keyword>
<protein>
    <submittedName>
        <fullName evidence="1">Uncharacterized protein</fullName>
    </submittedName>
</protein>
<dbReference type="EMBL" id="FUYA01000008">
    <property type="protein sequence ID" value="SKA77241.1"/>
    <property type="molecule type" value="Genomic_DNA"/>
</dbReference>
<organism evidence="1 2">
    <name type="scientific">Desulfobaculum bizertense DSM 18034</name>
    <dbReference type="NCBI Taxonomy" id="1121442"/>
    <lineage>
        <taxon>Bacteria</taxon>
        <taxon>Pseudomonadati</taxon>
        <taxon>Thermodesulfobacteriota</taxon>
        <taxon>Desulfovibrionia</taxon>
        <taxon>Desulfovibrionales</taxon>
        <taxon>Desulfovibrionaceae</taxon>
        <taxon>Desulfobaculum</taxon>
    </lineage>
</organism>
<accession>A0A1T4WKQ9</accession>
<evidence type="ECO:0000313" key="2">
    <source>
        <dbReference type="Proteomes" id="UP000189733"/>
    </source>
</evidence>
<dbReference type="NCBIfam" id="NF045682">
    <property type="entry name" value="DVU0772_fam"/>
    <property type="match status" value="1"/>
</dbReference>
<gene>
    <name evidence="1" type="ORF">SAMN02745702_02316</name>
</gene>
<dbReference type="OrthoDB" id="5471332at2"/>
<proteinExistence type="predicted"/>
<sequence length="115" mass="13583">MGQLRKYRDLEIDWNMEPVDAVALYLEWGNTGYGGSYENRVRSKNDFSNYFVVYNWEDRPKVCLVRRNSDGAEDLVCLIPPKAMGKRFRDEIGHTKGVFPINREIRSWLEKELYS</sequence>
<dbReference type="STRING" id="1121442.SAMN02745702_02316"/>